<proteinExistence type="predicted"/>
<name>A0AAV4QDF4_9ARAC</name>
<comment type="caution">
    <text evidence="1">The sequence shown here is derived from an EMBL/GenBank/DDBJ whole genome shotgun (WGS) entry which is preliminary data.</text>
</comment>
<dbReference type="Proteomes" id="UP001054837">
    <property type="component" value="Unassembled WGS sequence"/>
</dbReference>
<reference evidence="1 2" key="1">
    <citation type="submission" date="2021-06" db="EMBL/GenBank/DDBJ databases">
        <title>Caerostris darwini draft genome.</title>
        <authorList>
            <person name="Kono N."/>
            <person name="Arakawa K."/>
        </authorList>
    </citation>
    <scope>NUCLEOTIDE SEQUENCE [LARGE SCALE GENOMIC DNA]</scope>
</reference>
<evidence type="ECO:0000313" key="1">
    <source>
        <dbReference type="EMBL" id="GIY06065.1"/>
    </source>
</evidence>
<keyword evidence="2" id="KW-1185">Reference proteome</keyword>
<organism evidence="1 2">
    <name type="scientific">Caerostris darwini</name>
    <dbReference type="NCBI Taxonomy" id="1538125"/>
    <lineage>
        <taxon>Eukaryota</taxon>
        <taxon>Metazoa</taxon>
        <taxon>Ecdysozoa</taxon>
        <taxon>Arthropoda</taxon>
        <taxon>Chelicerata</taxon>
        <taxon>Arachnida</taxon>
        <taxon>Araneae</taxon>
        <taxon>Araneomorphae</taxon>
        <taxon>Entelegynae</taxon>
        <taxon>Araneoidea</taxon>
        <taxon>Araneidae</taxon>
        <taxon>Caerostris</taxon>
    </lineage>
</organism>
<accession>A0AAV4QDF4</accession>
<dbReference type="EMBL" id="BPLQ01004170">
    <property type="protein sequence ID" value="GIY06065.1"/>
    <property type="molecule type" value="Genomic_DNA"/>
</dbReference>
<evidence type="ECO:0000313" key="2">
    <source>
        <dbReference type="Proteomes" id="UP001054837"/>
    </source>
</evidence>
<gene>
    <name evidence="1" type="ORF">CDAR_555451</name>
</gene>
<sequence>MFICLHPFWNAGHFENRATVRHLDIPSNQVGISPLPLFFFVIPLALQTSSRLQWPGGGGDKILFHPLVLVWRSSNFFSIVPFLCSDFICSATPPISTARGGLVLLLEGGTGRLSFRAGY</sequence>
<dbReference type="AlphaFoldDB" id="A0AAV4QDF4"/>
<protein>
    <submittedName>
        <fullName evidence="1">Uncharacterized protein</fullName>
    </submittedName>
</protein>